<dbReference type="InterPro" id="IPR049492">
    <property type="entry name" value="BD-FAE-like_dom"/>
</dbReference>
<dbReference type="PANTHER" id="PTHR48081:SF6">
    <property type="entry name" value="PEPTIDASE S9 PROLYL OLIGOPEPTIDASE CATALYTIC DOMAIN-CONTAINING PROTEIN"/>
    <property type="match status" value="1"/>
</dbReference>
<evidence type="ECO:0000313" key="3">
    <source>
        <dbReference type="EMBL" id="MBB3174270.1"/>
    </source>
</evidence>
<dbReference type="EMBL" id="JACHXV010000006">
    <property type="protein sequence ID" value="MBB3174270.1"/>
    <property type="molecule type" value="Genomic_DNA"/>
</dbReference>
<dbReference type="AlphaFoldDB" id="A0A839V1D9"/>
<dbReference type="InterPro" id="IPR029058">
    <property type="entry name" value="AB_hydrolase_fold"/>
</dbReference>
<evidence type="ECO:0000259" key="2">
    <source>
        <dbReference type="Pfam" id="PF20434"/>
    </source>
</evidence>
<keyword evidence="1" id="KW-0378">Hydrolase</keyword>
<reference evidence="3 4" key="1">
    <citation type="submission" date="2020-08" db="EMBL/GenBank/DDBJ databases">
        <title>Genomic Encyclopedia of Type Strains, Phase III (KMG-III): the genomes of soil and plant-associated and newly described type strains.</title>
        <authorList>
            <person name="Whitman W."/>
        </authorList>
    </citation>
    <scope>NUCLEOTIDE SEQUENCE [LARGE SCALE GENOMIC DNA]</scope>
    <source>
        <strain evidence="3 4">CECT 8088</strain>
    </source>
</reference>
<dbReference type="InterPro" id="IPR006311">
    <property type="entry name" value="TAT_signal"/>
</dbReference>
<dbReference type="PROSITE" id="PS51318">
    <property type="entry name" value="TAT"/>
    <property type="match status" value="1"/>
</dbReference>
<dbReference type="Pfam" id="PF20434">
    <property type="entry name" value="BD-FAE"/>
    <property type="match status" value="1"/>
</dbReference>
<proteinExistence type="predicted"/>
<dbReference type="RefSeq" id="WP_183275181.1">
    <property type="nucleotide sequence ID" value="NZ_JACHXV010000006.1"/>
</dbReference>
<accession>A0A839V1D9</accession>
<dbReference type="Gene3D" id="3.40.50.1820">
    <property type="entry name" value="alpha/beta hydrolase"/>
    <property type="match status" value="1"/>
</dbReference>
<dbReference type="PANTHER" id="PTHR48081">
    <property type="entry name" value="AB HYDROLASE SUPERFAMILY PROTEIN C4A8.06C"/>
    <property type="match status" value="1"/>
</dbReference>
<keyword evidence="4" id="KW-1185">Reference proteome</keyword>
<evidence type="ECO:0000256" key="1">
    <source>
        <dbReference type="ARBA" id="ARBA00022801"/>
    </source>
</evidence>
<organism evidence="3 4">
    <name type="scientific">Endobacter medicaginis</name>
    <dbReference type="NCBI Taxonomy" id="1181271"/>
    <lineage>
        <taxon>Bacteria</taxon>
        <taxon>Pseudomonadati</taxon>
        <taxon>Pseudomonadota</taxon>
        <taxon>Alphaproteobacteria</taxon>
        <taxon>Acetobacterales</taxon>
        <taxon>Acetobacteraceae</taxon>
        <taxon>Endobacter</taxon>
    </lineage>
</organism>
<dbReference type="SUPFAM" id="SSF53474">
    <property type="entry name" value="alpha/beta-Hydrolases"/>
    <property type="match status" value="1"/>
</dbReference>
<gene>
    <name evidence="3" type="ORF">FHR90_002106</name>
</gene>
<dbReference type="InterPro" id="IPR050300">
    <property type="entry name" value="GDXG_lipolytic_enzyme"/>
</dbReference>
<sequence length="322" mass="33317">MRLPTRRAVIAGGAAGAVLSAARANEARALMELDSAPRRVLWPGPPPGRLRAGAGLSGPPRPTRHGAIDHIAAPFLAIFRPERPNGAAMLVSGGGGYEYIEIGPEALPAARWLNSLGITAYVLGYRLPPEGWAGVGLAPLADAQRAIRLIRAGAAADRLDPHRVGVMGFSAGGHLSAMAATSPSWPAYPPIDAADRLSDRPALAMLVYPVITVEAPYQTTHTARVLLAGDDGAANAARWSAQTHVGRATPPVFMAQAQDDPVASPDNTAIMLAACQAAGVPCERHLYATGGHGFGMGRPGTASMLWPGPGRAWLAARGFASP</sequence>
<comment type="caution">
    <text evidence="3">The sequence shown here is derived from an EMBL/GenBank/DDBJ whole genome shotgun (WGS) entry which is preliminary data.</text>
</comment>
<name>A0A839V1D9_9PROT</name>
<feature type="domain" description="BD-FAE-like" evidence="2">
    <location>
        <begin position="138"/>
        <end position="268"/>
    </location>
</feature>
<dbReference type="Proteomes" id="UP000557688">
    <property type="component" value="Unassembled WGS sequence"/>
</dbReference>
<dbReference type="GO" id="GO:0016787">
    <property type="term" value="F:hydrolase activity"/>
    <property type="evidence" value="ECO:0007669"/>
    <property type="project" value="UniProtKB-KW"/>
</dbReference>
<protein>
    <submittedName>
        <fullName evidence="3">Acetyl esterase/lipase</fullName>
    </submittedName>
</protein>
<evidence type="ECO:0000313" key="4">
    <source>
        <dbReference type="Proteomes" id="UP000557688"/>
    </source>
</evidence>